<accession>A0A7X1B1R3</accession>
<protein>
    <submittedName>
        <fullName evidence="2">Uncharacterized protein</fullName>
    </submittedName>
</protein>
<evidence type="ECO:0000313" key="3">
    <source>
        <dbReference type="Proteomes" id="UP000525652"/>
    </source>
</evidence>
<reference evidence="2 3" key="1">
    <citation type="submission" date="2020-07" db="EMBL/GenBank/DDBJ databases">
        <authorList>
            <person name="Feng X."/>
        </authorList>
    </citation>
    <scope>NUCLEOTIDE SEQUENCE [LARGE SCALE GENOMIC DNA]</scope>
    <source>
        <strain evidence="2 3">JCM14086</strain>
    </source>
</reference>
<dbReference type="RefSeq" id="WP_185694648.1">
    <property type="nucleotide sequence ID" value="NZ_JACHVA010000138.1"/>
</dbReference>
<keyword evidence="1" id="KW-0732">Signal</keyword>
<dbReference type="AlphaFoldDB" id="A0A7X1B1R3"/>
<proteinExistence type="predicted"/>
<organism evidence="2 3">
    <name type="scientific">Puniceicoccus vermicola</name>
    <dbReference type="NCBI Taxonomy" id="388746"/>
    <lineage>
        <taxon>Bacteria</taxon>
        <taxon>Pseudomonadati</taxon>
        <taxon>Verrucomicrobiota</taxon>
        <taxon>Opitutia</taxon>
        <taxon>Puniceicoccales</taxon>
        <taxon>Puniceicoccaceae</taxon>
        <taxon>Puniceicoccus</taxon>
    </lineage>
</organism>
<feature type="chain" id="PRO_5031440494" evidence="1">
    <location>
        <begin position="23"/>
        <end position="147"/>
    </location>
</feature>
<name>A0A7X1B1R3_9BACT</name>
<feature type="signal peptide" evidence="1">
    <location>
        <begin position="1"/>
        <end position="22"/>
    </location>
</feature>
<evidence type="ECO:0000313" key="2">
    <source>
        <dbReference type="EMBL" id="MBC2604031.1"/>
    </source>
</evidence>
<keyword evidence="3" id="KW-1185">Reference proteome</keyword>
<gene>
    <name evidence="2" type="ORF">H5P30_19795</name>
</gene>
<comment type="caution">
    <text evidence="2">The sequence shown here is derived from an EMBL/GenBank/DDBJ whole genome shotgun (WGS) entry which is preliminary data.</text>
</comment>
<dbReference type="EMBL" id="JACHVA010000138">
    <property type="protein sequence ID" value="MBC2604031.1"/>
    <property type="molecule type" value="Genomic_DNA"/>
</dbReference>
<evidence type="ECO:0000256" key="1">
    <source>
        <dbReference type="SAM" id="SignalP"/>
    </source>
</evidence>
<sequence>MNNRFRSLALVLFIAALAPFTAARGETFVGVNLSSPLILSGNAGLYLSDKVEVGSIPLRPVLEGEVGIGGGKVMIGMDSIGDGLGFGVKASVLRTWFEPIGADRNVTYMGVELQGSLSSFVLSLGGYRRVEGDGDGWLGAVSIGLRI</sequence>
<dbReference type="Proteomes" id="UP000525652">
    <property type="component" value="Unassembled WGS sequence"/>
</dbReference>